<dbReference type="GO" id="GO:0005509">
    <property type="term" value="F:calcium ion binding"/>
    <property type="evidence" value="ECO:0007669"/>
    <property type="project" value="InterPro"/>
</dbReference>
<keyword evidence="8" id="KW-1185">Reference proteome</keyword>
<organism evidence="7 8">
    <name type="scientific">Pocillopora meandrina</name>
    <dbReference type="NCBI Taxonomy" id="46732"/>
    <lineage>
        <taxon>Eukaryota</taxon>
        <taxon>Metazoa</taxon>
        <taxon>Cnidaria</taxon>
        <taxon>Anthozoa</taxon>
        <taxon>Hexacorallia</taxon>
        <taxon>Scleractinia</taxon>
        <taxon>Astrocoeniina</taxon>
        <taxon>Pocilloporidae</taxon>
        <taxon>Pocillopora</taxon>
    </lineage>
</organism>
<dbReference type="PROSITE" id="PS50026">
    <property type="entry name" value="EGF_3"/>
    <property type="match status" value="1"/>
</dbReference>
<evidence type="ECO:0000256" key="3">
    <source>
        <dbReference type="ARBA" id="ARBA00022737"/>
    </source>
</evidence>
<evidence type="ECO:0000256" key="2">
    <source>
        <dbReference type="ARBA" id="ARBA00022729"/>
    </source>
</evidence>
<dbReference type="PROSITE" id="PS00010">
    <property type="entry name" value="ASX_HYDROXYL"/>
    <property type="match status" value="2"/>
</dbReference>
<evidence type="ECO:0000256" key="1">
    <source>
        <dbReference type="ARBA" id="ARBA00022536"/>
    </source>
</evidence>
<dbReference type="AlphaFoldDB" id="A0AAU9VSE9"/>
<sequence length="447" mass="50596">MAVNFEITGYSGKKEICTTIPKYKESANYFECQKPVIGNRLDVDLKSRRTFEICEVEVFQTKTDKSFSINEDHVSLWWRVDLIAVCKVHLVRIVTATGYKPADLKGLKVLGKLSNTCVRPLSQGNLISYSSRRKRDGAEVGSLDSPTAEPVQTIIPPKDTRKRTVSLLFEKFPAKLQFREVEIYNGPLLVVDVCKKPDICGDNYKCVNGKKIHSCICPSGFQITGKYKKCKGVYFLSITYVTSIDKTRDSNFDIITLREAIIARYDSIFDQSERAHSSDHRNIDECASKSACDHERHVKNSYCKNTAGSYECSCRDGYEAVSDAKGKLQTCRDKDECSNPKLNKCSKDTTCVNQIGRYICKCVVGYEADKGSKATAIDIKCIGKNIIIFQEVLMRLRFVTAYTKFVQHGGYSLSLTFRYKMTKGAWRMEFAKTLEFRTCVIVNKVII</sequence>
<dbReference type="Proteomes" id="UP001159428">
    <property type="component" value="Unassembled WGS sequence"/>
</dbReference>
<dbReference type="EMBL" id="CALNXJ010000003">
    <property type="protein sequence ID" value="CAH3036726.1"/>
    <property type="molecule type" value="Genomic_DNA"/>
</dbReference>
<evidence type="ECO:0000313" key="7">
    <source>
        <dbReference type="EMBL" id="CAH3036726.1"/>
    </source>
</evidence>
<dbReference type="PROSITE" id="PS01187">
    <property type="entry name" value="EGF_CA"/>
    <property type="match status" value="1"/>
</dbReference>
<dbReference type="CDD" id="cd00054">
    <property type="entry name" value="EGF_CA"/>
    <property type="match status" value="2"/>
</dbReference>
<dbReference type="Gene3D" id="2.60.120.260">
    <property type="entry name" value="Galactose-binding domain-like"/>
    <property type="match status" value="1"/>
</dbReference>
<keyword evidence="2" id="KW-0732">Signal</keyword>
<comment type="caution">
    <text evidence="7">The sequence shown here is derived from an EMBL/GenBank/DDBJ whole genome shotgun (WGS) entry which is preliminary data.</text>
</comment>
<dbReference type="PROSITE" id="PS01186">
    <property type="entry name" value="EGF_2"/>
    <property type="match status" value="1"/>
</dbReference>
<dbReference type="InterPro" id="IPR001881">
    <property type="entry name" value="EGF-like_Ca-bd_dom"/>
</dbReference>
<keyword evidence="3" id="KW-0677">Repeat</keyword>
<dbReference type="Gene3D" id="2.10.25.10">
    <property type="entry name" value="Laminin"/>
    <property type="match status" value="2"/>
</dbReference>
<dbReference type="InterPro" id="IPR000742">
    <property type="entry name" value="EGF"/>
</dbReference>
<accession>A0AAU9VSE9</accession>
<name>A0AAU9VSE9_9CNID</name>
<dbReference type="PANTHER" id="PTHR24039">
    <property type="entry name" value="FIBRILLIN-RELATED"/>
    <property type="match status" value="1"/>
</dbReference>
<keyword evidence="1 5" id="KW-0245">EGF-like domain</keyword>
<comment type="caution">
    <text evidence="5">Lacks conserved residue(s) required for the propagation of feature annotation.</text>
</comment>
<evidence type="ECO:0000313" key="8">
    <source>
        <dbReference type="Proteomes" id="UP001159428"/>
    </source>
</evidence>
<evidence type="ECO:0000256" key="5">
    <source>
        <dbReference type="PROSITE-ProRule" id="PRU00076"/>
    </source>
</evidence>
<reference evidence="7 8" key="1">
    <citation type="submission" date="2022-05" db="EMBL/GenBank/DDBJ databases">
        <authorList>
            <consortium name="Genoscope - CEA"/>
            <person name="William W."/>
        </authorList>
    </citation>
    <scope>NUCLEOTIDE SEQUENCE [LARGE SCALE GENOMIC DNA]</scope>
</reference>
<dbReference type="SMART" id="SM00179">
    <property type="entry name" value="EGF_CA"/>
    <property type="match status" value="3"/>
</dbReference>
<dbReference type="Pfam" id="PF07645">
    <property type="entry name" value="EGF_CA"/>
    <property type="match status" value="2"/>
</dbReference>
<evidence type="ECO:0000259" key="6">
    <source>
        <dbReference type="PROSITE" id="PS50026"/>
    </source>
</evidence>
<proteinExistence type="predicted"/>
<dbReference type="InterPro" id="IPR000152">
    <property type="entry name" value="EGF-type_Asp/Asn_hydroxyl_site"/>
</dbReference>
<gene>
    <name evidence="7" type="ORF">PMEA_00017096</name>
</gene>
<protein>
    <recommendedName>
        <fullName evidence="6">EGF-like domain-containing protein</fullName>
    </recommendedName>
</protein>
<dbReference type="FunFam" id="2.10.25.10:FF:000038">
    <property type="entry name" value="Fibrillin 2"/>
    <property type="match status" value="1"/>
</dbReference>
<feature type="domain" description="EGF-like" evidence="6">
    <location>
        <begin position="333"/>
        <end position="372"/>
    </location>
</feature>
<dbReference type="InterPro" id="IPR018097">
    <property type="entry name" value="EGF_Ca-bd_CS"/>
</dbReference>
<dbReference type="SMART" id="SM00181">
    <property type="entry name" value="EGF"/>
    <property type="match status" value="3"/>
</dbReference>
<dbReference type="SUPFAM" id="SSF57196">
    <property type="entry name" value="EGF/Laminin"/>
    <property type="match status" value="2"/>
</dbReference>
<dbReference type="InterPro" id="IPR049883">
    <property type="entry name" value="NOTCH1_EGF-like"/>
</dbReference>
<keyword evidence="4" id="KW-1015">Disulfide bond</keyword>
<evidence type="ECO:0000256" key="4">
    <source>
        <dbReference type="ARBA" id="ARBA00023157"/>
    </source>
</evidence>